<dbReference type="eggNOG" id="COG1426">
    <property type="taxonomic scope" value="Bacteria"/>
</dbReference>
<keyword evidence="5" id="KW-0418">Kinase</keyword>
<name>G7QA79_9BACT</name>
<dbReference type="Gene3D" id="1.10.260.40">
    <property type="entry name" value="lambda repressor-like DNA-binding domains"/>
    <property type="match status" value="1"/>
</dbReference>
<keyword evidence="4" id="KW-0808">Transferase</keyword>
<dbReference type="Gene3D" id="2.10.70.100">
    <property type="match status" value="1"/>
</dbReference>
<dbReference type="InterPro" id="IPR000014">
    <property type="entry name" value="PAS"/>
</dbReference>
<sequence length="595" mass="65749">MASHPFGDHIRQKRLALRARDARYSLRALAARLGIPVSTLSRLERGAAPHLSEERIRALAAELGENPDVLLALAGKIPSDVRDILLARPQAFAALVRGLAGWTGWADRDVTASLDVPTLLTSFRETQRLARVGSFSRDLVTGENFWSEEFCRIYGLPPATPPPDLDQFLNLLHPDDRPAVMAVREKLLAGEGPLRYSYRFRRADGLWRHAKAVARAEVDASGRTVRLHGTVQDVTTERQALSNLRSMARFPEDNPHPVLRVTGEDLLAYANQASRPLLDRLGLNVGQPVPPRLGDLLARARAAGERLEAEIDLDGDGNGPWLSLTVAPLPFSGEVNLYGRDITAQRTAGQALAELEVRYRRLCDDMPLGFFRSTLSGRLLTVNPAMARLFGHASPEAMLAAVGDRAGRLYQDGQRQREIAHRLIHEEPGLLHFENAYQRRDGTIFLGNLHVRLAADAAGEPVVEGFVEESTARRRVESELAASEERLRTQLRNFPLPTLTFRLVGRELVFSDANKAAEALFRGRLCPCQGAPAGTLFDDAPEIYLALWSALESRLPEKRRLELRPPGAAGPVLYDMTFVFAVPDAVMLHIQEIPG</sequence>
<comment type="catalytic activity">
    <reaction evidence="1">
        <text>ATP + protein L-histidine = ADP + protein N-phospho-L-histidine.</text>
        <dbReference type="EC" id="2.7.13.3"/>
    </reaction>
</comment>
<dbReference type="OrthoDB" id="9809730at2"/>
<dbReference type="SMART" id="SM00091">
    <property type="entry name" value="PAS"/>
    <property type="match status" value="4"/>
</dbReference>
<dbReference type="PROSITE" id="PS50943">
    <property type="entry name" value="HTH_CROC1"/>
    <property type="match status" value="1"/>
</dbReference>
<dbReference type="CDD" id="cd00093">
    <property type="entry name" value="HTH_XRE"/>
    <property type="match status" value="1"/>
</dbReference>
<dbReference type="AlphaFoldDB" id="G7QA79"/>
<protein>
    <recommendedName>
        <fullName evidence="2">histidine kinase</fullName>
        <ecNumber evidence="2">2.7.13.3</ecNumber>
    </recommendedName>
</protein>
<dbReference type="InterPro" id="IPR001610">
    <property type="entry name" value="PAC"/>
</dbReference>
<dbReference type="InterPro" id="IPR035965">
    <property type="entry name" value="PAS-like_dom_sf"/>
</dbReference>
<dbReference type="Gene3D" id="3.30.450.20">
    <property type="entry name" value="PAS domain"/>
    <property type="match status" value="2"/>
</dbReference>
<dbReference type="Proteomes" id="UP000004662">
    <property type="component" value="Chromosome"/>
</dbReference>
<keyword evidence="3" id="KW-0597">Phosphoprotein</keyword>
<dbReference type="PROSITE" id="PS50112">
    <property type="entry name" value="PAS"/>
    <property type="match status" value="1"/>
</dbReference>
<dbReference type="InterPro" id="IPR001387">
    <property type="entry name" value="Cro/C1-type_HTH"/>
</dbReference>
<evidence type="ECO:0000256" key="5">
    <source>
        <dbReference type="ARBA" id="ARBA00022777"/>
    </source>
</evidence>
<proteinExistence type="predicted"/>
<dbReference type="SUPFAM" id="SSF47413">
    <property type="entry name" value="lambda repressor-like DNA-binding domains"/>
    <property type="match status" value="1"/>
</dbReference>
<evidence type="ECO:0000259" key="7">
    <source>
        <dbReference type="PROSITE" id="PS50113"/>
    </source>
</evidence>
<dbReference type="PANTHER" id="PTHR43304:SF1">
    <property type="entry name" value="PAC DOMAIN-CONTAINING PROTEIN"/>
    <property type="match status" value="1"/>
</dbReference>
<evidence type="ECO:0000259" key="6">
    <source>
        <dbReference type="PROSITE" id="PS50112"/>
    </source>
</evidence>
<gene>
    <name evidence="9" type="ORF">DFW101_2225</name>
</gene>
<dbReference type="InterPro" id="IPR010982">
    <property type="entry name" value="Lambda_DNA-bd_dom_sf"/>
</dbReference>
<accession>G7QA79</accession>
<dbReference type="RefSeq" id="WP_009181608.1">
    <property type="nucleotide sequence ID" value="NZ_CM001368.1"/>
</dbReference>
<dbReference type="CDD" id="cd00130">
    <property type="entry name" value="PAS"/>
    <property type="match status" value="2"/>
</dbReference>
<dbReference type="InterPro" id="IPR013655">
    <property type="entry name" value="PAS_fold_3"/>
</dbReference>
<evidence type="ECO:0000313" key="9">
    <source>
        <dbReference type="EMBL" id="EHJ48230.1"/>
    </source>
</evidence>
<dbReference type="GO" id="GO:0004673">
    <property type="term" value="F:protein histidine kinase activity"/>
    <property type="evidence" value="ECO:0007669"/>
    <property type="project" value="UniProtKB-EC"/>
</dbReference>
<evidence type="ECO:0000256" key="4">
    <source>
        <dbReference type="ARBA" id="ARBA00022679"/>
    </source>
</evidence>
<feature type="domain" description="PAS" evidence="6">
    <location>
        <begin position="355"/>
        <end position="398"/>
    </location>
</feature>
<evidence type="ECO:0000256" key="3">
    <source>
        <dbReference type="ARBA" id="ARBA00022553"/>
    </source>
</evidence>
<evidence type="ECO:0000256" key="2">
    <source>
        <dbReference type="ARBA" id="ARBA00012438"/>
    </source>
</evidence>
<organism evidence="9 10">
    <name type="scientific">Solidesulfovibrio carbinoliphilus subsp. oakridgensis</name>
    <dbReference type="NCBI Taxonomy" id="694327"/>
    <lineage>
        <taxon>Bacteria</taxon>
        <taxon>Pseudomonadati</taxon>
        <taxon>Thermodesulfobacteriota</taxon>
        <taxon>Desulfovibrionia</taxon>
        <taxon>Desulfovibrionales</taxon>
        <taxon>Desulfovibrionaceae</taxon>
        <taxon>Solidesulfovibrio</taxon>
    </lineage>
</organism>
<dbReference type="PROSITE" id="PS50113">
    <property type="entry name" value="PAC"/>
    <property type="match status" value="1"/>
</dbReference>
<dbReference type="STRING" id="694327.DFW101_2225"/>
<dbReference type="SUPFAM" id="SSF55785">
    <property type="entry name" value="PYP-like sensor domain (PAS domain)"/>
    <property type="match status" value="3"/>
</dbReference>
<dbReference type="SMART" id="SM00530">
    <property type="entry name" value="HTH_XRE"/>
    <property type="match status" value="1"/>
</dbReference>
<dbReference type="InterPro" id="IPR000700">
    <property type="entry name" value="PAS-assoc_C"/>
</dbReference>
<dbReference type="eggNOG" id="COG2202">
    <property type="taxonomic scope" value="Bacteria"/>
</dbReference>
<dbReference type="InterPro" id="IPR052162">
    <property type="entry name" value="Sensor_kinase/Photoreceptor"/>
</dbReference>
<dbReference type="PANTHER" id="PTHR43304">
    <property type="entry name" value="PHYTOCHROME-LIKE PROTEIN CPH1"/>
    <property type="match status" value="1"/>
</dbReference>
<dbReference type="SMART" id="SM00086">
    <property type="entry name" value="PAC"/>
    <property type="match status" value="2"/>
</dbReference>
<dbReference type="HOGENOM" id="CLU_462116_0_0_7"/>
<dbReference type="GO" id="GO:0003677">
    <property type="term" value="F:DNA binding"/>
    <property type="evidence" value="ECO:0007669"/>
    <property type="project" value="InterPro"/>
</dbReference>
<evidence type="ECO:0000259" key="8">
    <source>
        <dbReference type="PROSITE" id="PS50943"/>
    </source>
</evidence>
<dbReference type="EMBL" id="CM001368">
    <property type="protein sequence ID" value="EHJ48230.1"/>
    <property type="molecule type" value="Genomic_DNA"/>
</dbReference>
<evidence type="ECO:0000256" key="1">
    <source>
        <dbReference type="ARBA" id="ARBA00000085"/>
    </source>
</evidence>
<reference evidence="10" key="1">
    <citation type="journal article" date="2015" name="Genome Announc.">
        <title>High-Quality Draft Genome Sequence of Desulfovibrio carbinoliphilus FW-101-2B, an Organic Acid-Oxidizing Sulfate-Reducing Bacterium Isolated from Uranium(VI)-Contaminated Groundwater.</title>
        <authorList>
            <person name="Ramsay B.D."/>
            <person name="Hwang C."/>
            <person name="Woo H.L."/>
            <person name="Carroll S.L."/>
            <person name="Lucas S."/>
            <person name="Han J."/>
            <person name="Lapidus A.L."/>
            <person name="Cheng J.F."/>
            <person name="Goodwin L.A."/>
            <person name="Pitluck S."/>
            <person name="Peters L."/>
            <person name="Chertkov O."/>
            <person name="Held B."/>
            <person name="Detter J.C."/>
            <person name="Han C.S."/>
            <person name="Tapia R."/>
            <person name="Land M.L."/>
            <person name="Hauser L.J."/>
            <person name="Kyrpides N.C."/>
            <person name="Ivanova N.N."/>
            <person name="Mikhailova N."/>
            <person name="Pagani I."/>
            <person name="Woyke T."/>
            <person name="Arkin A.P."/>
            <person name="Dehal P."/>
            <person name="Chivian D."/>
            <person name="Criddle C.S."/>
            <person name="Wu W."/>
            <person name="Chakraborty R."/>
            <person name="Hazen T.C."/>
            <person name="Fields M.W."/>
        </authorList>
    </citation>
    <scope>NUCLEOTIDE SEQUENCE [LARGE SCALE GENOMIC DNA]</scope>
    <source>
        <strain evidence="10">FW-101-2B</strain>
    </source>
</reference>
<evidence type="ECO:0000313" key="10">
    <source>
        <dbReference type="Proteomes" id="UP000004662"/>
    </source>
</evidence>
<feature type="domain" description="HTH cro/C1-type" evidence="8">
    <location>
        <begin position="10"/>
        <end position="70"/>
    </location>
</feature>
<feature type="domain" description="PAC" evidence="7">
    <location>
        <begin position="194"/>
        <end position="246"/>
    </location>
</feature>
<dbReference type="Pfam" id="PF01381">
    <property type="entry name" value="HTH_3"/>
    <property type="match status" value="1"/>
</dbReference>
<dbReference type="EC" id="2.7.13.3" evidence="2"/>
<dbReference type="Pfam" id="PF13188">
    <property type="entry name" value="PAS_8"/>
    <property type="match status" value="1"/>
</dbReference>
<dbReference type="Pfam" id="PF08447">
    <property type="entry name" value="PAS_3"/>
    <property type="match status" value="1"/>
</dbReference>
<dbReference type="NCBIfam" id="TIGR00229">
    <property type="entry name" value="sensory_box"/>
    <property type="match status" value="2"/>
</dbReference>
<keyword evidence="10" id="KW-1185">Reference proteome</keyword>